<dbReference type="STRING" id="886738.Nlim_0202"/>
<gene>
    <name evidence="2" type="ORF">Nlim_0202</name>
</gene>
<dbReference type="PATRIC" id="fig|886738.10.peg.231"/>
<proteinExistence type="predicted"/>
<accession>F3KIA7</accession>
<dbReference type="AlphaFoldDB" id="F3KIA7"/>
<dbReference type="InterPro" id="IPR002491">
    <property type="entry name" value="ABC_transptr_periplasmic_BD"/>
</dbReference>
<dbReference type="Pfam" id="PF01497">
    <property type="entry name" value="Peripla_BP_2"/>
    <property type="match status" value="1"/>
</dbReference>
<name>F3KIA7_9ARCH</name>
<evidence type="ECO:0000313" key="2">
    <source>
        <dbReference type="EMBL" id="EGG42892.1"/>
    </source>
</evidence>
<dbReference type="PROSITE" id="PS50983">
    <property type="entry name" value="FE_B12_PBP"/>
    <property type="match status" value="1"/>
</dbReference>
<dbReference type="Proteomes" id="UP000004348">
    <property type="component" value="Chromosome"/>
</dbReference>
<feature type="domain" description="Fe/B12 periplasmic-binding" evidence="1">
    <location>
        <begin position="15"/>
        <end position="302"/>
    </location>
</feature>
<dbReference type="HOGENOM" id="CLU_038034_9_1_2"/>
<comment type="caution">
    <text evidence="2">The sequence shown here is derived from an EMBL/GenBank/DDBJ whole genome shotgun (WGS) entry which is preliminary data.</text>
</comment>
<sequence>MFKEEFSRFTMSVKRIASLLPSATELLYELGAEDLLYGVTHECKYPDDAKTKPRVINSVIDSDSLSSKEIDTKTCQLLSEGKEIFTLNEKNMIEANPDLIISQDTCEACAAHNNHVTQAIKILPKKPTVYSMDPHNLQEIVETVNNIGKIITREDKAKEITEFLNKRISVIRDTKYKVNPKVLAIEWIEPFFTAGHWIPEMIMYAGGENMISKVGEYSRKLTMDEIKKSDPDMIIFMPCGFDTFRTILEYNKILKDNEEWKHLRATKSNNIFAVDANSYFSKPSIRAITGLEILAKIIQAENFSNLKVPENSFVRIE</sequence>
<organism evidence="2">
    <name type="scientific">Candidatus Nitrosarchaeum limnium SFB1</name>
    <dbReference type="NCBI Taxonomy" id="886738"/>
    <lineage>
        <taxon>Archaea</taxon>
        <taxon>Nitrososphaerota</taxon>
        <taxon>Nitrososphaeria</taxon>
        <taxon>Nitrosopumilales</taxon>
        <taxon>Nitrosopumilaceae</taxon>
        <taxon>Nitrosarchaeum</taxon>
    </lineage>
</organism>
<dbReference type="PANTHER" id="PTHR42860:SF1">
    <property type="entry name" value="VITAMIN B12-BINDING PROTEIN"/>
    <property type="match status" value="1"/>
</dbReference>
<dbReference type="EMBL" id="AEGP01000018">
    <property type="protein sequence ID" value="EGG42892.1"/>
    <property type="molecule type" value="Genomic_DNA"/>
</dbReference>
<dbReference type="SUPFAM" id="SSF53807">
    <property type="entry name" value="Helical backbone' metal receptor"/>
    <property type="match status" value="1"/>
</dbReference>
<protein>
    <submittedName>
        <fullName evidence="2">Periplasmic binding protein</fullName>
    </submittedName>
</protein>
<dbReference type="PANTHER" id="PTHR42860">
    <property type="entry name" value="VITAMIN B12-BINDING PROTEIN"/>
    <property type="match status" value="1"/>
</dbReference>
<dbReference type="CDD" id="cd01144">
    <property type="entry name" value="BtuF"/>
    <property type="match status" value="1"/>
</dbReference>
<reference evidence="2" key="1">
    <citation type="journal article" date="2011" name="PLoS ONE">
        <title>Genome of a low-salinity ammonia-oxidizing archaeon determined by single-cell and metagenomic analysis.</title>
        <authorList>
            <person name="Blainey P.C."/>
            <person name="Mosier A.C."/>
            <person name="Potanina A."/>
            <person name="Francis C.A."/>
            <person name="Quake S.R."/>
        </authorList>
    </citation>
    <scope>NUCLEOTIDE SEQUENCE [LARGE SCALE GENOMIC DNA]</scope>
    <source>
        <strain evidence="2">SFB1</strain>
    </source>
</reference>
<dbReference type="Gene3D" id="3.40.50.1980">
    <property type="entry name" value="Nitrogenase molybdenum iron protein domain"/>
    <property type="match status" value="2"/>
</dbReference>
<evidence type="ECO:0000259" key="1">
    <source>
        <dbReference type="PROSITE" id="PS50983"/>
    </source>
</evidence>
<dbReference type="InterPro" id="IPR051030">
    <property type="entry name" value="Vitamin_B12-ABC_binding"/>
</dbReference>